<evidence type="ECO:0000256" key="2">
    <source>
        <dbReference type="ARBA" id="ARBA00001946"/>
    </source>
</evidence>
<keyword evidence="9" id="KW-0234">DNA repair</keyword>
<evidence type="ECO:0000313" key="14">
    <source>
        <dbReference type="Proteomes" id="UP000799770"/>
    </source>
</evidence>
<evidence type="ECO:0000256" key="11">
    <source>
        <dbReference type="SAM" id="MobiDB-lite"/>
    </source>
</evidence>
<dbReference type="GO" id="GO:0004519">
    <property type="term" value="F:endonuclease activity"/>
    <property type="evidence" value="ECO:0007669"/>
    <property type="project" value="UniProtKB-KW"/>
</dbReference>
<dbReference type="AlphaFoldDB" id="A0A6A5YRN4"/>
<dbReference type="Proteomes" id="UP000799770">
    <property type="component" value="Unassembled WGS sequence"/>
</dbReference>
<dbReference type="Gene3D" id="3.60.10.10">
    <property type="entry name" value="Endonuclease/exonuclease/phosphatase"/>
    <property type="match status" value="1"/>
</dbReference>
<evidence type="ECO:0000256" key="3">
    <source>
        <dbReference type="ARBA" id="ARBA00004322"/>
    </source>
</evidence>
<evidence type="ECO:0000256" key="8">
    <source>
        <dbReference type="ARBA" id="ARBA00022842"/>
    </source>
</evidence>
<keyword evidence="14" id="KW-1185">Reference proteome</keyword>
<dbReference type="PANTHER" id="PTHR15822">
    <property type="entry name" value="TRAF AND TNF RECEPTOR-ASSOCIATED PROTEIN"/>
    <property type="match status" value="1"/>
</dbReference>
<evidence type="ECO:0000256" key="1">
    <source>
        <dbReference type="ARBA" id="ARBA00001936"/>
    </source>
</evidence>
<organism evidence="13 14">
    <name type="scientific">Lophiotrema nucula</name>
    <dbReference type="NCBI Taxonomy" id="690887"/>
    <lineage>
        <taxon>Eukaryota</taxon>
        <taxon>Fungi</taxon>
        <taxon>Dikarya</taxon>
        <taxon>Ascomycota</taxon>
        <taxon>Pezizomycotina</taxon>
        <taxon>Dothideomycetes</taxon>
        <taxon>Pleosporomycetidae</taxon>
        <taxon>Pleosporales</taxon>
        <taxon>Lophiotremataceae</taxon>
        <taxon>Lophiotrema</taxon>
    </lineage>
</organism>
<feature type="domain" description="Endonuclease/exonuclease/phosphatase" evidence="12">
    <location>
        <begin position="59"/>
        <end position="284"/>
    </location>
</feature>
<dbReference type="GO" id="GO:0046872">
    <property type="term" value="F:metal ion binding"/>
    <property type="evidence" value="ECO:0007669"/>
    <property type="project" value="UniProtKB-KW"/>
</dbReference>
<reference evidence="13" key="1">
    <citation type="journal article" date="2020" name="Stud. Mycol.">
        <title>101 Dothideomycetes genomes: a test case for predicting lifestyles and emergence of pathogens.</title>
        <authorList>
            <person name="Haridas S."/>
            <person name="Albert R."/>
            <person name="Binder M."/>
            <person name="Bloem J."/>
            <person name="Labutti K."/>
            <person name="Salamov A."/>
            <person name="Andreopoulos B."/>
            <person name="Baker S."/>
            <person name="Barry K."/>
            <person name="Bills G."/>
            <person name="Bluhm B."/>
            <person name="Cannon C."/>
            <person name="Castanera R."/>
            <person name="Culley D."/>
            <person name="Daum C."/>
            <person name="Ezra D."/>
            <person name="Gonzalez J."/>
            <person name="Henrissat B."/>
            <person name="Kuo A."/>
            <person name="Liang C."/>
            <person name="Lipzen A."/>
            <person name="Lutzoni F."/>
            <person name="Magnuson J."/>
            <person name="Mondo S."/>
            <person name="Nolan M."/>
            <person name="Ohm R."/>
            <person name="Pangilinan J."/>
            <person name="Park H.-J."/>
            <person name="Ramirez L."/>
            <person name="Alfaro M."/>
            <person name="Sun H."/>
            <person name="Tritt A."/>
            <person name="Yoshinaga Y."/>
            <person name="Zwiers L.-H."/>
            <person name="Turgeon B."/>
            <person name="Goodwin S."/>
            <person name="Spatafora J."/>
            <person name="Crous P."/>
            <person name="Grigoriev I."/>
        </authorList>
    </citation>
    <scope>NUCLEOTIDE SEQUENCE</scope>
    <source>
        <strain evidence="13">CBS 627.86</strain>
    </source>
</reference>
<dbReference type="GO" id="GO:0003697">
    <property type="term" value="F:single-stranded DNA binding"/>
    <property type="evidence" value="ECO:0007669"/>
    <property type="project" value="TreeGrafter"/>
</dbReference>
<evidence type="ECO:0000256" key="10">
    <source>
        <dbReference type="ARBA" id="ARBA00023242"/>
    </source>
</evidence>
<comment type="cofactor">
    <cofactor evidence="1">
        <name>Mn(2+)</name>
        <dbReference type="ChEBI" id="CHEBI:29035"/>
    </cofactor>
</comment>
<keyword evidence="13" id="KW-0269">Exonuclease</keyword>
<dbReference type="PANTHER" id="PTHR15822:SF4">
    <property type="entry name" value="TYROSYL-DNA PHOSPHODIESTERASE 2"/>
    <property type="match status" value="1"/>
</dbReference>
<dbReference type="Pfam" id="PF03372">
    <property type="entry name" value="Exo_endo_phos"/>
    <property type="match status" value="1"/>
</dbReference>
<evidence type="ECO:0000256" key="6">
    <source>
        <dbReference type="ARBA" id="ARBA00022763"/>
    </source>
</evidence>
<evidence type="ECO:0000256" key="9">
    <source>
        <dbReference type="ARBA" id="ARBA00023204"/>
    </source>
</evidence>
<dbReference type="OrthoDB" id="9975959at2759"/>
<sequence length="355" mass="40074">MVSKSMLSSLLKKQLTHVPQPQPFFTFLHGSWCPISAQRAEPHADLQHEYTFFRNLRLITWNIDFMTPYPQQRMAAALDHLESVVSRIPASTAVCIFLQEMCERDSDLTQICNSTWIRDKFHVTDIDGSKWNNHYGTVTMIDRRLQVANVARLPFVSEFHRDALLVDVPIGEPQNSNFLQLCNVHLDSMAGPMRPIQWKGAAAQLQAPFTGNVASILAGDCNANRPWDKTEPQDNGFHDAYLELGGVEDDEKGATWGFQSKDWRRWGRQRLDKVVFWGDAEVKSLNRLGIGIRVKDEEVAKKLAKQEELDFATDHYGLMAEFEIPGGLLTVQEQGDGDHAPDMQDAPPLPSTATS</sequence>
<dbReference type="InterPro" id="IPR051547">
    <property type="entry name" value="TDP2-like"/>
</dbReference>
<dbReference type="InterPro" id="IPR036691">
    <property type="entry name" value="Endo/exonu/phosph_ase_sf"/>
</dbReference>
<proteinExistence type="predicted"/>
<dbReference type="GO" id="GO:0006302">
    <property type="term" value="P:double-strand break repair"/>
    <property type="evidence" value="ECO:0007669"/>
    <property type="project" value="TreeGrafter"/>
</dbReference>
<gene>
    <name evidence="13" type="ORF">BDV96DRAFT_235207</name>
</gene>
<keyword evidence="10" id="KW-0539">Nucleus</keyword>
<dbReference type="CDD" id="cd09080">
    <property type="entry name" value="TDP2"/>
    <property type="match status" value="1"/>
</dbReference>
<dbReference type="SUPFAM" id="SSF56219">
    <property type="entry name" value="DNase I-like"/>
    <property type="match status" value="1"/>
</dbReference>
<accession>A0A6A5YRN4</accession>
<dbReference type="GO" id="GO:0004527">
    <property type="term" value="F:exonuclease activity"/>
    <property type="evidence" value="ECO:0007669"/>
    <property type="project" value="UniProtKB-KW"/>
</dbReference>
<dbReference type="InterPro" id="IPR005135">
    <property type="entry name" value="Endo/exonuclease/phosphatase"/>
</dbReference>
<comment type="subcellular location">
    <subcellularLocation>
        <location evidence="3">Nucleus</location>
        <location evidence="3">PML body</location>
    </subcellularLocation>
</comment>
<keyword evidence="6" id="KW-0227">DNA damage</keyword>
<keyword evidence="13" id="KW-0255">Endonuclease</keyword>
<feature type="region of interest" description="Disordered" evidence="11">
    <location>
        <begin position="329"/>
        <end position="355"/>
    </location>
</feature>
<evidence type="ECO:0000259" key="12">
    <source>
        <dbReference type="Pfam" id="PF03372"/>
    </source>
</evidence>
<evidence type="ECO:0000256" key="4">
    <source>
        <dbReference type="ARBA" id="ARBA00022722"/>
    </source>
</evidence>
<evidence type="ECO:0000256" key="7">
    <source>
        <dbReference type="ARBA" id="ARBA00022801"/>
    </source>
</evidence>
<name>A0A6A5YRN4_9PLEO</name>
<dbReference type="GO" id="GO:0070260">
    <property type="term" value="F:5'-tyrosyl-DNA phosphodiesterase activity"/>
    <property type="evidence" value="ECO:0007669"/>
    <property type="project" value="TreeGrafter"/>
</dbReference>
<dbReference type="EMBL" id="ML977342">
    <property type="protein sequence ID" value="KAF2109394.1"/>
    <property type="molecule type" value="Genomic_DNA"/>
</dbReference>
<keyword evidence="7" id="KW-0378">Hydrolase</keyword>
<keyword evidence="8" id="KW-0460">Magnesium</keyword>
<evidence type="ECO:0000256" key="5">
    <source>
        <dbReference type="ARBA" id="ARBA00022723"/>
    </source>
</evidence>
<keyword evidence="5" id="KW-0479">Metal-binding</keyword>
<comment type="cofactor">
    <cofactor evidence="2">
        <name>Mg(2+)</name>
        <dbReference type="ChEBI" id="CHEBI:18420"/>
    </cofactor>
</comment>
<keyword evidence="4" id="KW-0540">Nuclease</keyword>
<dbReference type="GO" id="GO:0005737">
    <property type="term" value="C:cytoplasm"/>
    <property type="evidence" value="ECO:0007669"/>
    <property type="project" value="TreeGrafter"/>
</dbReference>
<protein>
    <submittedName>
        <fullName evidence="13">Endonuclease/exonuclease/phosphatase</fullName>
    </submittedName>
</protein>
<evidence type="ECO:0000313" key="13">
    <source>
        <dbReference type="EMBL" id="KAF2109394.1"/>
    </source>
</evidence>